<dbReference type="GO" id="GO:0005829">
    <property type="term" value="C:cytosol"/>
    <property type="evidence" value="ECO:0007669"/>
    <property type="project" value="TreeGrafter"/>
</dbReference>
<sequence length="259" mass="27780">MAELDGHPVTPEALAALALTNLGHFTSMRVDDGRVRGLPLHLSRLVRDCRIVFAADLDPEHVLKLVRHAVGGRTGSLVVRVTVFDPALELGHPGATAAPHILVTTRPVAPTVLPALRVKACVYLRDLPMVKHVGLFGSLYHRRGAQLDGYDDALFTDPTGVVSEGATWNVGFFDGDNVIWPKADVLPGVTMGLLQQVGTHVTAPVTLDMLGSMQAAFATNTSIGVRPIHMIDGVNLLDDHPILRELHATYIAIPGDSLE</sequence>
<dbReference type="RefSeq" id="WP_011437467.1">
    <property type="nucleotide sequence ID" value="NC_007777.1"/>
</dbReference>
<dbReference type="InterPro" id="IPR036038">
    <property type="entry name" value="Aminotransferase-like"/>
</dbReference>
<dbReference type="PANTHER" id="PTHR42743:SF2">
    <property type="entry name" value="AMINODEOXYCHORISMATE LYASE"/>
    <property type="match status" value="1"/>
</dbReference>
<dbReference type="OrthoDB" id="8912228at2"/>
<dbReference type="GO" id="GO:0008153">
    <property type="term" value="P:4-aminobenzoate biosynthetic process"/>
    <property type="evidence" value="ECO:0007669"/>
    <property type="project" value="TreeGrafter"/>
</dbReference>
<dbReference type="GO" id="GO:0008696">
    <property type="term" value="F:4-amino-4-deoxychorismate lyase activity"/>
    <property type="evidence" value="ECO:0007669"/>
    <property type="project" value="TreeGrafter"/>
</dbReference>
<dbReference type="PANTHER" id="PTHR42743">
    <property type="entry name" value="AMINO-ACID AMINOTRANSFERASE"/>
    <property type="match status" value="1"/>
</dbReference>
<keyword evidence="2" id="KW-0808">Transferase</keyword>
<name>Q2J8F3_FRACC</name>
<evidence type="ECO:0000313" key="2">
    <source>
        <dbReference type="EMBL" id="ABD12439.1"/>
    </source>
</evidence>
<gene>
    <name evidence="2" type="ordered locus">Francci3_3082</name>
</gene>
<dbReference type="InterPro" id="IPR050571">
    <property type="entry name" value="Class-IV_PLP-Dep_Aminotrnsfr"/>
</dbReference>
<dbReference type="Gene3D" id="3.20.10.10">
    <property type="entry name" value="D-amino Acid Aminotransferase, subunit A, domain 2"/>
    <property type="match status" value="1"/>
</dbReference>
<dbReference type="KEGG" id="fra:Francci3_3082"/>
<dbReference type="HOGENOM" id="CLU_070540_0_0_11"/>
<comment type="similarity">
    <text evidence="1">Belongs to the class-IV pyridoxal-phosphate-dependent aminotransferase family.</text>
</comment>
<reference evidence="2 3" key="1">
    <citation type="journal article" date="2007" name="Genome Res.">
        <title>Genome characteristics of facultatively symbiotic Frankia sp. strains reflect host range and host plant biogeography.</title>
        <authorList>
            <person name="Normand P."/>
            <person name="Lapierre P."/>
            <person name="Tisa L.S."/>
            <person name="Gogarten J.P."/>
            <person name="Alloisio N."/>
            <person name="Bagnarol E."/>
            <person name="Bassi C.A."/>
            <person name="Berry A.M."/>
            <person name="Bickhart D.M."/>
            <person name="Choisne N."/>
            <person name="Couloux A."/>
            <person name="Cournoyer B."/>
            <person name="Cruveiller S."/>
            <person name="Daubin V."/>
            <person name="Demange N."/>
            <person name="Francino M.P."/>
            <person name="Goltsman E."/>
            <person name="Huang Y."/>
            <person name="Kopp O.R."/>
            <person name="Labarre L."/>
            <person name="Lapidus A."/>
            <person name="Lavire C."/>
            <person name="Marechal J."/>
            <person name="Martinez M."/>
            <person name="Mastronunzio J.E."/>
            <person name="Mullin B.C."/>
            <person name="Niemann J."/>
            <person name="Pujic P."/>
            <person name="Rawnsley T."/>
            <person name="Rouy Z."/>
            <person name="Schenowitz C."/>
            <person name="Sellstedt A."/>
            <person name="Tavares F."/>
            <person name="Tomkins J.P."/>
            <person name="Vallenet D."/>
            <person name="Valverde C."/>
            <person name="Wall L.G."/>
            <person name="Wang Y."/>
            <person name="Medigue C."/>
            <person name="Benson D.R."/>
        </authorList>
    </citation>
    <scope>NUCLEOTIDE SEQUENCE [LARGE SCALE GENOMIC DNA]</scope>
    <source>
        <strain evidence="3">DSM 45818 / CECT 9043 / CcI3</strain>
    </source>
</reference>
<dbReference type="Gene3D" id="3.30.470.10">
    <property type="match status" value="1"/>
</dbReference>
<dbReference type="eggNOG" id="COG0115">
    <property type="taxonomic scope" value="Bacteria"/>
</dbReference>
<dbReference type="STRING" id="106370.Francci3_3082"/>
<dbReference type="GO" id="GO:0008483">
    <property type="term" value="F:transaminase activity"/>
    <property type="evidence" value="ECO:0007669"/>
    <property type="project" value="UniProtKB-KW"/>
</dbReference>
<dbReference type="Proteomes" id="UP000001937">
    <property type="component" value="Chromosome"/>
</dbReference>
<dbReference type="EMBL" id="CP000249">
    <property type="protein sequence ID" value="ABD12439.1"/>
    <property type="molecule type" value="Genomic_DNA"/>
</dbReference>
<dbReference type="PhylomeDB" id="Q2J8F3"/>
<dbReference type="SUPFAM" id="SSF56752">
    <property type="entry name" value="D-aminoacid aminotransferase-like PLP-dependent enzymes"/>
    <property type="match status" value="1"/>
</dbReference>
<dbReference type="AlphaFoldDB" id="Q2J8F3"/>
<keyword evidence="2" id="KW-0032">Aminotransferase</keyword>
<dbReference type="Pfam" id="PF01063">
    <property type="entry name" value="Aminotran_4"/>
    <property type="match status" value="1"/>
</dbReference>
<protein>
    <submittedName>
        <fullName evidence="2">Aminotransferase, class IV</fullName>
    </submittedName>
</protein>
<organism evidence="2 3">
    <name type="scientific">Frankia casuarinae (strain DSM 45818 / CECT 9043 / HFP020203 / CcI3)</name>
    <dbReference type="NCBI Taxonomy" id="106370"/>
    <lineage>
        <taxon>Bacteria</taxon>
        <taxon>Bacillati</taxon>
        <taxon>Actinomycetota</taxon>
        <taxon>Actinomycetes</taxon>
        <taxon>Frankiales</taxon>
        <taxon>Frankiaceae</taxon>
        <taxon>Frankia</taxon>
    </lineage>
</organism>
<dbReference type="InterPro" id="IPR043132">
    <property type="entry name" value="BCAT-like_C"/>
</dbReference>
<proteinExistence type="inferred from homology"/>
<dbReference type="InterPro" id="IPR043131">
    <property type="entry name" value="BCAT-like_N"/>
</dbReference>
<keyword evidence="3" id="KW-1185">Reference proteome</keyword>
<evidence type="ECO:0000256" key="1">
    <source>
        <dbReference type="ARBA" id="ARBA00009320"/>
    </source>
</evidence>
<accession>Q2J8F3</accession>
<dbReference type="NCBIfam" id="NF006734">
    <property type="entry name" value="PRK09266.1"/>
    <property type="match status" value="1"/>
</dbReference>
<evidence type="ECO:0000313" key="3">
    <source>
        <dbReference type="Proteomes" id="UP000001937"/>
    </source>
</evidence>
<dbReference type="InterPro" id="IPR001544">
    <property type="entry name" value="Aminotrans_IV"/>
</dbReference>